<dbReference type="InterPro" id="IPR011711">
    <property type="entry name" value="GntR_C"/>
</dbReference>
<dbReference type="RefSeq" id="WP_141887958.1">
    <property type="nucleotide sequence ID" value="NZ_BAAAUY010000018.1"/>
</dbReference>
<dbReference type="OrthoDB" id="8680240at2"/>
<protein>
    <submittedName>
        <fullName evidence="5">DNA-binding GntR family transcriptional regulator</fullName>
    </submittedName>
</protein>
<organism evidence="5 6">
    <name type="scientific">Leucobacter komagatae</name>
    <dbReference type="NCBI Taxonomy" id="55969"/>
    <lineage>
        <taxon>Bacteria</taxon>
        <taxon>Bacillati</taxon>
        <taxon>Actinomycetota</taxon>
        <taxon>Actinomycetes</taxon>
        <taxon>Micrococcales</taxon>
        <taxon>Microbacteriaceae</taxon>
        <taxon>Leucobacter</taxon>
    </lineage>
</organism>
<dbReference type="AlphaFoldDB" id="A0A542Y9T3"/>
<feature type="domain" description="HTH gntR-type" evidence="4">
    <location>
        <begin position="16"/>
        <end position="83"/>
    </location>
</feature>
<dbReference type="SUPFAM" id="SSF46785">
    <property type="entry name" value="Winged helix' DNA-binding domain"/>
    <property type="match status" value="1"/>
</dbReference>
<evidence type="ECO:0000256" key="2">
    <source>
        <dbReference type="ARBA" id="ARBA00023125"/>
    </source>
</evidence>
<keyword evidence="1" id="KW-0805">Transcription regulation</keyword>
<dbReference type="PROSITE" id="PS50949">
    <property type="entry name" value="HTH_GNTR"/>
    <property type="match status" value="1"/>
</dbReference>
<keyword evidence="2 5" id="KW-0238">DNA-binding</keyword>
<dbReference type="InterPro" id="IPR000524">
    <property type="entry name" value="Tscrpt_reg_HTH_GntR"/>
</dbReference>
<evidence type="ECO:0000256" key="3">
    <source>
        <dbReference type="ARBA" id="ARBA00023163"/>
    </source>
</evidence>
<dbReference type="Gene3D" id="1.20.120.530">
    <property type="entry name" value="GntR ligand-binding domain-like"/>
    <property type="match status" value="1"/>
</dbReference>
<evidence type="ECO:0000259" key="4">
    <source>
        <dbReference type="PROSITE" id="PS50949"/>
    </source>
</evidence>
<dbReference type="Pfam" id="PF07729">
    <property type="entry name" value="FCD"/>
    <property type="match status" value="1"/>
</dbReference>
<dbReference type="SUPFAM" id="SSF48008">
    <property type="entry name" value="GntR ligand-binding domain-like"/>
    <property type="match status" value="1"/>
</dbReference>
<dbReference type="Proteomes" id="UP000319094">
    <property type="component" value="Unassembled WGS sequence"/>
</dbReference>
<evidence type="ECO:0000313" key="6">
    <source>
        <dbReference type="Proteomes" id="UP000319094"/>
    </source>
</evidence>
<comment type="caution">
    <text evidence="5">The sequence shown here is derived from an EMBL/GenBank/DDBJ whole genome shotgun (WGS) entry which is preliminary data.</text>
</comment>
<evidence type="ECO:0000256" key="1">
    <source>
        <dbReference type="ARBA" id="ARBA00023015"/>
    </source>
</evidence>
<dbReference type="GO" id="GO:0003677">
    <property type="term" value="F:DNA binding"/>
    <property type="evidence" value="ECO:0007669"/>
    <property type="project" value="UniProtKB-KW"/>
</dbReference>
<dbReference type="EMBL" id="VFON01000001">
    <property type="protein sequence ID" value="TQL44841.1"/>
    <property type="molecule type" value="Genomic_DNA"/>
</dbReference>
<proteinExistence type="predicted"/>
<dbReference type="InterPro" id="IPR008920">
    <property type="entry name" value="TF_FadR/GntR_C"/>
</dbReference>
<dbReference type="Pfam" id="PF00392">
    <property type="entry name" value="GntR"/>
    <property type="match status" value="1"/>
</dbReference>
<keyword evidence="6" id="KW-1185">Reference proteome</keyword>
<gene>
    <name evidence="5" type="ORF">FB468_2912</name>
</gene>
<dbReference type="PANTHER" id="PTHR43537:SF5">
    <property type="entry name" value="UXU OPERON TRANSCRIPTIONAL REGULATOR"/>
    <property type="match status" value="1"/>
</dbReference>
<keyword evidence="3" id="KW-0804">Transcription</keyword>
<dbReference type="Gene3D" id="1.10.10.10">
    <property type="entry name" value="Winged helix-like DNA-binding domain superfamily/Winged helix DNA-binding domain"/>
    <property type="match status" value="1"/>
</dbReference>
<dbReference type="PANTHER" id="PTHR43537">
    <property type="entry name" value="TRANSCRIPTIONAL REGULATOR, GNTR FAMILY"/>
    <property type="match status" value="1"/>
</dbReference>
<accession>A0A542Y9T3</accession>
<evidence type="ECO:0000313" key="5">
    <source>
        <dbReference type="EMBL" id="TQL44841.1"/>
    </source>
</evidence>
<sequence length="226" mass="24774">MPLVQLLTPPRLPGRRLLKDRAQDSIRAAILRGDFRAGERLDHRALQEWLGTSRTPIRDALNALATEGLVDIRAQSHTSVISADPGEGEDSLETLGVLMGGVIRLTLPALDDEQLGALDARVADAQQHVVSRDLYAHTAAVHLVFTYLLDRCPNRVLEHRTRSALTPLLYRARVAAQQRTPHWVGASECWSLLRAAIESRDAHAAEAAVKQLHHLPADVGRMPSGA</sequence>
<dbReference type="InterPro" id="IPR036390">
    <property type="entry name" value="WH_DNA-bd_sf"/>
</dbReference>
<dbReference type="InterPro" id="IPR036388">
    <property type="entry name" value="WH-like_DNA-bd_sf"/>
</dbReference>
<name>A0A542Y9T3_9MICO</name>
<dbReference type="SMART" id="SM00345">
    <property type="entry name" value="HTH_GNTR"/>
    <property type="match status" value="1"/>
</dbReference>
<reference evidence="5 6" key="1">
    <citation type="submission" date="2019-06" db="EMBL/GenBank/DDBJ databases">
        <title>Sequencing the genomes of 1000 actinobacteria strains.</title>
        <authorList>
            <person name="Klenk H.-P."/>
        </authorList>
    </citation>
    <scope>NUCLEOTIDE SEQUENCE [LARGE SCALE GENOMIC DNA]</scope>
    <source>
        <strain evidence="5 6">DSM 8803</strain>
    </source>
</reference>
<dbReference type="GO" id="GO:0003700">
    <property type="term" value="F:DNA-binding transcription factor activity"/>
    <property type="evidence" value="ECO:0007669"/>
    <property type="project" value="InterPro"/>
</dbReference>